<dbReference type="EC" id="2.5.1.145" evidence="7"/>
<evidence type="ECO:0000256" key="4">
    <source>
        <dbReference type="ARBA" id="ARBA00022692"/>
    </source>
</evidence>
<dbReference type="GO" id="GO:0042158">
    <property type="term" value="P:lipoprotein biosynthetic process"/>
    <property type="evidence" value="ECO:0007669"/>
    <property type="project" value="UniProtKB-UniRule"/>
</dbReference>
<reference evidence="8 9" key="1">
    <citation type="submission" date="2015-11" db="EMBL/GenBank/DDBJ databases">
        <title>Expanding the genomic diversity of Burkholderia species for the development of highly accurate diagnostics.</title>
        <authorList>
            <person name="Sahl J."/>
            <person name="Keim P."/>
            <person name="Wagner D."/>
        </authorList>
    </citation>
    <scope>NUCLEOTIDE SEQUENCE [LARGE SCALE GENOMIC DNA]</scope>
    <source>
        <strain evidence="8 9">RF32-BP12</strain>
    </source>
</reference>
<keyword evidence="2 7" id="KW-1003">Cell membrane</keyword>
<comment type="catalytic activity">
    <reaction evidence="7">
        <text>L-cysteinyl-[prolipoprotein] + a 1,2-diacyl-sn-glycero-3-phospho-(1'-sn-glycerol) = an S-1,2-diacyl-sn-glyceryl-L-cysteinyl-[prolipoprotein] + sn-glycerol 1-phosphate + H(+)</text>
        <dbReference type="Rhea" id="RHEA:56712"/>
        <dbReference type="Rhea" id="RHEA-COMP:14679"/>
        <dbReference type="Rhea" id="RHEA-COMP:14680"/>
        <dbReference type="ChEBI" id="CHEBI:15378"/>
        <dbReference type="ChEBI" id="CHEBI:29950"/>
        <dbReference type="ChEBI" id="CHEBI:57685"/>
        <dbReference type="ChEBI" id="CHEBI:64716"/>
        <dbReference type="ChEBI" id="CHEBI:140658"/>
        <dbReference type="EC" id="2.5.1.145"/>
    </reaction>
</comment>
<dbReference type="InterPro" id="IPR001640">
    <property type="entry name" value="Lgt"/>
</dbReference>
<dbReference type="GO" id="GO:0008961">
    <property type="term" value="F:phosphatidylglycerol-prolipoprotein diacylglyceryl transferase activity"/>
    <property type="evidence" value="ECO:0007669"/>
    <property type="project" value="UniProtKB-UniRule"/>
</dbReference>
<keyword evidence="3 7" id="KW-0808">Transferase</keyword>
<evidence type="ECO:0000256" key="5">
    <source>
        <dbReference type="ARBA" id="ARBA00022989"/>
    </source>
</evidence>
<evidence type="ECO:0000256" key="3">
    <source>
        <dbReference type="ARBA" id="ARBA00022679"/>
    </source>
</evidence>
<dbReference type="PANTHER" id="PTHR30589">
    <property type="entry name" value="PROLIPOPROTEIN DIACYLGLYCERYL TRANSFERASE"/>
    <property type="match status" value="1"/>
</dbReference>
<dbReference type="NCBIfam" id="TIGR00544">
    <property type="entry name" value="lgt"/>
    <property type="match status" value="1"/>
</dbReference>
<dbReference type="Proteomes" id="UP000056450">
    <property type="component" value="Unassembled WGS sequence"/>
</dbReference>
<dbReference type="AlphaFoldDB" id="A0AAP1BYN7"/>
<dbReference type="Pfam" id="PF01790">
    <property type="entry name" value="LGT"/>
    <property type="match status" value="1"/>
</dbReference>
<feature type="transmembrane region" description="Helical" evidence="7">
    <location>
        <begin position="260"/>
        <end position="287"/>
    </location>
</feature>
<evidence type="ECO:0000313" key="8">
    <source>
        <dbReference type="EMBL" id="KUZ98386.1"/>
    </source>
</evidence>
<evidence type="ECO:0000256" key="6">
    <source>
        <dbReference type="ARBA" id="ARBA00023136"/>
    </source>
</evidence>
<dbReference type="EMBL" id="LOTQ01000056">
    <property type="protein sequence ID" value="KUZ98386.1"/>
    <property type="molecule type" value="Genomic_DNA"/>
</dbReference>
<feature type="transmembrane region" description="Helical" evidence="7">
    <location>
        <begin position="99"/>
        <end position="117"/>
    </location>
</feature>
<keyword evidence="5 7" id="KW-1133">Transmembrane helix</keyword>
<sequence length="296" mass="33180">MIIHPNFDPVAIHLGPLAVRWYGLMYLVGFIAAIVVGRIRLKLPHVAAQGWTVKDIDDMMFYGVLGTVLGGRLGYVLFYKADFYLSHPLDVFKVWEGGMSFHGGFLGVTLAMVLFAWQRKRHWLQVTDFVAPMVPTGLAAGRLGNFINGELWGRVTDPGAPWAMLFPGAMRDDAAWLPKHPALVEKWHLADVFMQYQMLPRHPSQLYEIALEGIALFFVLFFFARKPRPMGAVSALFLIGYGLARFTVEFAREPDDFLGLLALGLSMGQWLSLPMIVAGIALLVWAYRRRTVNAVA</sequence>
<comment type="pathway">
    <text evidence="7">Protein modification; lipoprotein biosynthesis (diacylglyceryl transfer).</text>
</comment>
<feature type="transmembrane region" description="Helical" evidence="7">
    <location>
        <begin position="230"/>
        <end position="248"/>
    </location>
</feature>
<evidence type="ECO:0000256" key="1">
    <source>
        <dbReference type="ARBA" id="ARBA00007150"/>
    </source>
</evidence>
<dbReference type="KEGG" id="blat:WK25_11940"/>
<proteinExistence type="inferred from homology"/>
<organism evidence="8 9">
    <name type="scientific">Burkholderia latens</name>
    <dbReference type="NCBI Taxonomy" id="488446"/>
    <lineage>
        <taxon>Bacteria</taxon>
        <taxon>Pseudomonadati</taxon>
        <taxon>Pseudomonadota</taxon>
        <taxon>Betaproteobacteria</taxon>
        <taxon>Burkholderiales</taxon>
        <taxon>Burkholderiaceae</taxon>
        <taxon>Burkholderia</taxon>
        <taxon>Burkholderia cepacia complex</taxon>
    </lineage>
</organism>
<accession>A0AAP1BYN7</accession>
<comment type="caution">
    <text evidence="8">The sequence shown here is derived from an EMBL/GenBank/DDBJ whole genome shotgun (WGS) entry which is preliminary data.</text>
</comment>
<comment type="similarity">
    <text evidence="1 7">Belongs to the Lgt family.</text>
</comment>
<dbReference type="PANTHER" id="PTHR30589:SF0">
    <property type="entry name" value="PHOSPHATIDYLGLYCEROL--PROLIPOPROTEIN DIACYLGLYCERYL TRANSFERASE"/>
    <property type="match status" value="1"/>
</dbReference>
<evidence type="ECO:0000313" key="9">
    <source>
        <dbReference type="Proteomes" id="UP000056450"/>
    </source>
</evidence>
<gene>
    <name evidence="7" type="primary">lgt</name>
    <name evidence="8" type="ORF">WI41_28295</name>
</gene>
<dbReference type="RefSeq" id="WP_040141464.1">
    <property type="nucleotide sequence ID" value="NZ_CBCPGW010000030.1"/>
</dbReference>
<feature type="transmembrane region" description="Helical" evidence="7">
    <location>
        <begin position="20"/>
        <end position="39"/>
    </location>
</feature>
<evidence type="ECO:0000256" key="2">
    <source>
        <dbReference type="ARBA" id="ARBA00022475"/>
    </source>
</evidence>
<keyword evidence="4 7" id="KW-0812">Transmembrane</keyword>
<comment type="subcellular location">
    <subcellularLocation>
        <location evidence="7">Cell membrane</location>
        <topology evidence="7">Multi-pass membrane protein</topology>
    </subcellularLocation>
</comment>
<name>A0AAP1BYN7_9BURK</name>
<dbReference type="GO" id="GO:0005886">
    <property type="term" value="C:plasma membrane"/>
    <property type="evidence" value="ECO:0007669"/>
    <property type="project" value="UniProtKB-SubCell"/>
</dbReference>
<dbReference type="HAMAP" id="MF_01147">
    <property type="entry name" value="Lgt"/>
    <property type="match status" value="1"/>
</dbReference>
<comment type="function">
    <text evidence="7">Catalyzes the transfer of the diacylglyceryl group from phosphatidylglycerol to the sulfhydryl group of the N-terminal cysteine of a prolipoprotein, the first step in the formation of mature lipoproteins.</text>
</comment>
<protein>
    <recommendedName>
        <fullName evidence="7">Phosphatidylglycerol--prolipoprotein diacylglyceryl transferase</fullName>
        <ecNumber evidence="7">2.5.1.145</ecNumber>
    </recommendedName>
</protein>
<dbReference type="PROSITE" id="PS01311">
    <property type="entry name" value="LGT"/>
    <property type="match status" value="1"/>
</dbReference>
<feature type="binding site" evidence="7">
    <location>
        <position position="142"/>
    </location>
    <ligand>
        <name>a 1,2-diacyl-sn-glycero-3-phospho-(1'-sn-glycerol)</name>
        <dbReference type="ChEBI" id="CHEBI:64716"/>
    </ligand>
</feature>
<feature type="transmembrane region" description="Helical" evidence="7">
    <location>
        <begin position="60"/>
        <end position="79"/>
    </location>
</feature>
<keyword evidence="6 7" id="KW-0472">Membrane</keyword>
<evidence type="ECO:0000256" key="7">
    <source>
        <dbReference type="HAMAP-Rule" id="MF_01147"/>
    </source>
</evidence>